<reference evidence="2 3" key="1">
    <citation type="submission" date="2017-06" db="EMBL/GenBank/DDBJ databases">
        <title>Genome Sequencing of the methanotroph Methylovulum psychrotolerants str. HV10-M2 isolated from a high-altitude environment.</title>
        <authorList>
            <person name="Mateos-Rivera A."/>
        </authorList>
    </citation>
    <scope>NUCLEOTIDE SEQUENCE [LARGE SCALE GENOMIC DNA]</scope>
    <source>
        <strain evidence="2 3">HV10_M2</strain>
    </source>
</reference>
<feature type="domain" description="PIN" evidence="1">
    <location>
        <begin position="5"/>
        <end position="116"/>
    </location>
</feature>
<dbReference type="Proteomes" id="UP000197019">
    <property type="component" value="Chromosome"/>
</dbReference>
<name>A0A1Z4BXW2_9GAMM</name>
<proteinExistence type="predicted"/>
<dbReference type="Pfam" id="PF13470">
    <property type="entry name" value="PIN_3"/>
    <property type="match status" value="1"/>
</dbReference>
<dbReference type="InterPro" id="IPR002850">
    <property type="entry name" value="PIN_toxin-like"/>
</dbReference>
<dbReference type="RefSeq" id="WP_088618976.1">
    <property type="nucleotide sequence ID" value="NZ_CP022129.1"/>
</dbReference>
<dbReference type="KEGG" id="mpsy:CEK71_08420"/>
<dbReference type="NCBIfam" id="TIGR00305">
    <property type="entry name" value="putative toxin-antitoxin system toxin component, PIN family"/>
    <property type="match status" value="1"/>
</dbReference>
<dbReference type="PANTHER" id="PTHR34610:SF3">
    <property type="entry name" value="SSL7007 PROTEIN"/>
    <property type="match status" value="1"/>
</dbReference>
<dbReference type="InterPro" id="IPR002716">
    <property type="entry name" value="PIN_dom"/>
</dbReference>
<dbReference type="SUPFAM" id="SSF88723">
    <property type="entry name" value="PIN domain-like"/>
    <property type="match status" value="1"/>
</dbReference>
<organism evidence="2 3">
    <name type="scientific">Methylovulum psychrotolerans</name>
    <dbReference type="NCBI Taxonomy" id="1704499"/>
    <lineage>
        <taxon>Bacteria</taxon>
        <taxon>Pseudomonadati</taxon>
        <taxon>Pseudomonadota</taxon>
        <taxon>Gammaproteobacteria</taxon>
        <taxon>Methylococcales</taxon>
        <taxon>Methylococcaceae</taxon>
        <taxon>Methylovulum</taxon>
    </lineage>
</organism>
<dbReference type="AlphaFoldDB" id="A0A1Z4BXW2"/>
<gene>
    <name evidence="2" type="ORF">CEK71_08420</name>
</gene>
<sequence>MSALIVLDTNILVSAMMETGSAHQALAACFKRQATPLVGSALLAEYESLLHRPELEPRYLLAPEDREALLDDFLAVCRWQSVYFTFRPNLPDEADNHVLELALAGGATTIVTQNVRDFQRGELRFPHLKILHPKDWLEELYHDHNDC</sequence>
<dbReference type="OrthoDB" id="271187at2"/>
<protein>
    <submittedName>
        <fullName evidence="2">Putative toxin-antitoxin system toxin component, PIN family</fullName>
    </submittedName>
</protein>
<evidence type="ECO:0000313" key="2">
    <source>
        <dbReference type="EMBL" id="ASF46102.1"/>
    </source>
</evidence>
<dbReference type="EMBL" id="CP022129">
    <property type="protein sequence ID" value="ASF46102.1"/>
    <property type="molecule type" value="Genomic_DNA"/>
</dbReference>
<keyword evidence="3" id="KW-1185">Reference proteome</keyword>
<evidence type="ECO:0000259" key="1">
    <source>
        <dbReference type="Pfam" id="PF13470"/>
    </source>
</evidence>
<dbReference type="PANTHER" id="PTHR34610">
    <property type="entry name" value="SSL7007 PROTEIN"/>
    <property type="match status" value="1"/>
</dbReference>
<accession>A0A1Z4BXW2</accession>
<dbReference type="InterPro" id="IPR029060">
    <property type="entry name" value="PIN-like_dom_sf"/>
</dbReference>
<evidence type="ECO:0000313" key="3">
    <source>
        <dbReference type="Proteomes" id="UP000197019"/>
    </source>
</evidence>